<organism evidence="1 2">
    <name type="scientific">Rhizobium anhuiense</name>
    <dbReference type="NCBI Taxonomy" id="1184720"/>
    <lineage>
        <taxon>Bacteria</taxon>
        <taxon>Pseudomonadati</taxon>
        <taxon>Pseudomonadota</taxon>
        <taxon>Alphaproteobacteria</taxon>
        <taxon>Hyphomicrobiales</taxon>
        <taxon>Rhizobiaceae</taxon>
        <taxon>Rhizobium/Agrobacterium group</taxon>
        <taxon>Rhizobium</taxon>
    </lineage>
</organism>
<evidence type="ECO:0000313" key="2">
    <source>
        <dbReference type="Proteomes" id="UP000219972"/>
    </source>
</evidence>
<keyword evidence="2" id="KW-1185">Reference proteome</keyword>
<protein>
    <submittedName>
        <fullName evidence="1">Uncharacterized protein</fullName>
    </submittedName>
</protein>
<dbReference type="RefSeq" id="WP_097544367.1">
    <property type="nucleotide sequence ID" value="NZ_NWSK01000005.1"/>
</dbReference>
<evidence type="ECO:0000313" key="1">
    <source>
        <dbReference type="EMBL" id="PDS49191.1"/>
    </source>
</evidence>
<accession>A0ABX4J1Y5</accession>
<name>A0ABX4J1Y5_9HYPH</name>
<dbReference type="EMBL" id="NWSL01000020">
    <property type="protein sequence ID" value="PDS49191.1"/>
    <property type="molecule type" value="Genomic_DNA"/>
</dbReference>
<proteinExistence type="predicted"/>
<sequence>MEFDLEMKEACGGACPPDEAEEVECTIFRAVETNPATEKDFSSWVKLELKSAKKNRCEHWGLSVWTELDAVNHARDVIPRMQELYIAAGDIEKQDGVIKATPTTNQPKHFTYWSYVGVDLLPKFAVIIPPVAEEA</sequence>
<comment type="caution">
    <text evidence="1">The sequence shown here is derived from an EMBL/GenBank/DDBJ whole genome shotgun (WGS) entry which is preliminary data.</text>
</comment>
<reference evidence="1 2" key="1">
    <citation type="submission" date="2017-09" db="EMBL/GenBank/DDBJ databases">
        <title>Comparative genomics of rhizobia isolated from Phaseolus vulgaris in China.</title>
        <authorList>
            <person name="Tong W."/>
        </authorList>
    </citation>
    <scope>NUCLEOTIDE SEQUENCE [LARGE SCALE GENOMIC DNA]</scope>
    <source>
        <strain evidence="1 2">Y27</strain>
    </source>
</reference>
<gene>
    <name evidence="1" type="ORF">CO662_24935</name>
</gene>
<dbReference type="Proteomes" id="UP000219972">
    <property type="component" value="Unassembled WGS sequence"/>
</dbReference>